<reference evidence="3 4" key="1">
    <citation type="journal article" date="2010" name="Stand. Genomic Sci.">
        <title>Complete genome sequence of Ferrimonas balearica type strain (PAT).</title>
        <authorList>
            <person name="Nolan M."/>
            <person name="Sikorski J."/>
            <person name="Davenport K."/>
            <person name="Lucas S."/>
            <person name="Glavina Del Rio T."/>
            <person name="Tice H."/>
            <person name="Cheng J."/>
            <person name="Goodwin L."/>
            <person name="Pitluck S."/>
            <person name="Liolios K."/>
            <person name="Ivanova N."/>
            <person name="Mavromatis K."/>
            <person name="Ovchinnikova G."/>
            <person name="Pati A."/>
            <person name="Chen A."/>
            <person name="Palaniappan K."/>
            <person name="Land M."/>
            <person name="Hauser L."/>
            <person name="Chang Y."/>
            <person name="Jeffries C."/>
            <person name="Tapia R."/>
            <person name="Brettin T."/>
            <person name="Detter J."/>
            <person name="Han C."/>
            <person name="Yasawong M."/>
            <person name="Rohde M."/>
            <person name="Tindall B."/>
            <person name="Goker M."/>
            <person name="Woyke T."/>
            <person name="Bristow J."/>
            <person name="Eisen J."/>
            <person name="Markowitz V."/>
            <person name="Hugenholtz P."/>
            <person name="Kyrpides N."/>
            <person name="Klenk H."/>
            <person name="Lapidus A."/>
        </authorList>
    </citation>
    <scope>NUCLEOTIDE SEQUENCE [LARGE SCALE GENOMIC DNA]</scope>
    <source>
        <strain evidence="4">DSM 9799 / CCM 4581 / KCTC 23876 / PAT</strain>
    </source>
</reference>
<organism evidence="3 4">
    <name type="scientific">Ferrimonas balearica (strain DSM 9799 / CCM 4581 / KCTC 23876 / PAT)</name>
    <dbReference type="NCBI Taxonomy" id="550540"/>
    <lineage>
        <taxon>Bacteria</taxon>
        <taxon>Pseudomonadati</taxon>
        <taxon>Pseudomonadota</taxon>
        <taxon>Gammaproteobacteria</taxon>
        <taxon>Alteromonadales</taxon>
        <taxon>Ferrimonadaceae</taxon>
        <taxon>Ferrimonas</taxon>
    </lineage>
</organism>
<dbReference type="AlphaFoldDB" id="E1SN05"/>
<dbReference type="RefSeq" id="WP_013346969.1">
    <property type="nucleotide sequence ID" value="NC_014541.1"/>
</dbReference>
<dbReference type="Proteomes" id="UP000006683">
    <property type="component" value="Chromosome"/>
</dbReference>
<dbReference type="Pfam" id="PF20419">
    <property type="entry name" value="DUF6701"/>
    <property type="match status" value="1"/>
</dbReference>
<evidence type="ECO:0000313" key="4">
    <source>
        <dbReference type="Proteomes" id="UP000006683"/>
    </source>
</evidence>
<dbReference type="STRING" id="550540.Fbal_3465"/>
<dbReference type="OrthoDB" id="9790247at2"/>
<feature type="domain" description="DUF6701" evidence="2">
    <location>
        <begin position="593"/>
        <end position="1172"/>
    </location>
</feature>
<evidence type="ECO:0000256" key="1">
    <source>
        <dbReference type="SAM" id="SignalP"/>
    </source>
</evidence>
<dbReference type="HOGENOM" id="CLU_004043_0_0_6"/>
<gene>
    <name evidence="3" type="ordered locus">Fbal_3465</name>
</gene>
<dbReference type="InterPro" id="IPR046524">
    <property type="entry name" value="DUF6701"/>
</dbReference>
<feature type="chain" id="PRO_5003151630" evidence="1">
    <location>
        <begin position="22"/>
        <end position="1175"/>
    </location>
</feature>
<evidence type="ECO:0000313" key="3">
    <source>
        <dbReference type="EMBL" id="ADN77663.1"/>
    </source>
</evidence>
<name>E1SN05_FERBD</name>
<dbReference type="EMBL" id="CP002209">
    <property type="protein sequence ID" value="ADN77663.1"/>
    <property type="molecule type" value="Genomic_DNA"/>
</dbReference>
<sequence length="1175" mass="124413">MTSWRPLLALLLTLWTPLAMALAQCDLIFTKPPSGDHEDNIVLPPNTEADGSLYVESKCNGQGLCNSPYRLSPTRDYYFDTLSIVGSGNSEAQLTIPDSPDGVSTRLFVNSLEIDHGSLNWNGAPEDLVIIVYGDAVFTQAKIKGILYADDDVSLTGQVQFEGLIAAGDDYKAEGNSNVMVDLDALDKGDLSGICENAPPLLAFGTAQLDSNGNGSVSFEARVTPPVLFLTPAISPTNTNNQGATTVRVVDYVQDSNGQYVGVNIAQMDPPRRSGAIVPGALGSVDYLLASEGIHRYSGPGNDQLVLEVGRISSGRYQGKRAGDSSLGISSGWETVNFTAGERGTPALLTQMQSLEPGLFQTVTARSVSSGSAQLTIEHSETSAQLTRKQTIGYLAAWGGGQITLPDGVTRQVAAGTGLTHDRGSRTRDLQTQCNHLNDFPAPFARPPLFWSNRNTRNGGDGGWARRCQLTSTQFSVVNDEDQALDLERSHYAESVGYLAIEAAAQSQLYYRIEHDGDAVTCQGEPVTIKVCNDADCNALATQPVNVILSPATGWEGGNSLTVTGQATAVLWQGQPGAVNVSLTGGVAGPASCLVGGTEVGSNQCIINYQRSALLLEPGAPLGCRDETLVVKAVRASDSDPRQCVPAMTGPQSVDFTLSALSPAAPVGNPVFRLGGQVLPFNTSQSRTLTFNRNGEATLAANYSDVGQLSLAARYQQDQSGEDIELAGSSDFVVAPAGLHLSSPDSNALCASGDASCSAFVAAGTDFNVSVTPVCWQRDGDTDFSDNPVVQNFVHSGVPIEPQLVAPSGGQPSTSGSVSVPVQLNKVPLATTQVSEVGNYRWQLAANAGGQRQIDYMGRTIAAYSADTLGRFTPAYLAVVPNVPSLAGCNGMGYLAQPLGFATAPRLTVKGVNANGQVTQNYNSAFWRLSTALTPRSYADASGRPAIDEALAGTLREDNVGDTSKDRELWLEGTQIAYRRSPALVAPFDAEVDMTIDASALTDQDGICYGDGSRCDALVIENIGGLEARYGRLVLDNVYGTESQALTLPVRAEYYDGSQFVRNGLDSCTPYRASSLSAADGALSVSGGGTLSAGRGRVTIAPAGRVLDTLVEYQLAYPHYLQWYWGRAAAQDDVARQCVAADGSTDRLCNPKARVTFGRYRGHDKVIFRRERLSD</sequence>
<dbReference type="eggNOG" id="COG5571">
    <property type="taxonomic scope" value="Bacteria"/>
</dbReference>
<dbReference type="KEGG" id="fbl:Fbal_3465"/>
<dbReference type="GeneID" id="67183679"/>
<evidence type="ECO:0000259" key="2">
    <source>
        <dbReference type="Pfam" id="PF20419"/>
    </source>
</evidence>
<accession>E1SN05</accession>
<protein>
    <submittedName>
        <fullName evidence="3">PA14 domain-containing protein</fullName>
    </submittedName>
</protein>
<proteinExistence type="predicted"/>
<dbReference type="eggNOG" id="COG3210">
    <property type="taxonomic scope" value="Bacteria"/>
</dbReference>
<feature type="signal peptide" evidence="1">
    <location>
        <begin position="1"/>
        <end position="21"/>
    </location>
</feature>
<keyword evidence="1" id="KW-0732">Signal</keyword>
<keyword evidence="4" id="KW-1185">Reference proteome</keyword>